<evidence type="ECO:0000256" key="4">
    <source>
        <dbReference type="ARBA" id="ARBA00022692"/>
    </source>
</evidence>
<evidence type="ECO:0000313" key="9">
    <source>
        <dbReference type="EMBL" id="MBC8599574.1"/>
    </source>
</evidence>
<accession>A0ABR7NUJ3</accession>
<feature type="domain" description="ABC transmembrane type-1" evidence="8">
    <location>
        <begin position="119"/>
        <end position="333"/>
    </location>
</feature>
<reference evidence="9 10" key="1">
    <citation type="submission" date="2020-08" db="EMBL/GenBank/DDBJ databases">
        <title>Genome public.</title>
        <authorList>
            <person name="Liu C."/>
            <person name="Sun Q."/>
        </authorList>
    </citation>
    <scope>NUCLEOTIDE SEQUENCE [LARGE SCALE GENOMIC DNA]</scope>
    <source>
        <strain evidence="9 10">BX10</strain>
    </source>
</reference>
<dbReference type="InterPro" id="IPR000515">
    <property type="entry name" value="MetI-like"/>
</dbReference>
<dbReference type="Proteomes" id="UP000647491">
    <property type="component" value="Unassembled WGS sequence"/>
</dbReference>
<keyword evidence="3" id="KW-1003">Cell membrane</keyword>
<keyword evidence="6 7" id="KW-0472">Membrane</keyword>
<comment type="similarity">
    <text evidence="7">Belongs to the binding-protein-dependent transport system permease family.</text>
</comment>
<dbReference type="SUPFAM" id="SSF161098">
    <property type="entry name" value="MetI-like"/>
    <property type="match status" value="1"/>
</dbReference>
<comment type="caution">
    <text evidence="9">The sequence shown here is derived from an EMBL/GenBank/DDBJ whole genome shotgun (WGS) entry which is preliminary data.</text>
</comment>
<gene>
    <name evidence="9" type="ORF">H8708_10120</name>
</gene>
<feature type="transmembrane region" description="Helical" evidence="7">
    <location>
        <begin position="123"/>
        <end position="144"/>
    </location>
</feature>
<dbReference type="CDD" id="cd06261">
    <property type="entry name" value="TM_PBP2"/>
    <property type="match status" value="1"/>
</dbReference>
<evidence type="ECO:0000256" key="1">
    <source>
        <dbReference type="ARBA" id="ARBA00004651"/>
    </source>
</evidence>
<evidence type="ECO:0000256" key="2">
    <source>
        <dbReference type="ARBA" id="ARBA00022448"/>
    </source>
</evidence>
<feature type="transmembrane region" description="Helical" evidence="7">
    <location>
        <begin position="210"/>
        <end position="227"/>
    </location>
</feature>
<feature type="transmembrane region" description="Helical" evidence="7">
    <location>
        <begin position="264"/>
        <end position="290"/>
    </location>
</feature>
<proteinExistence type="inferred from homology"/>
<keyword evidence="5 7" id="KW-1133">Transmembrane helix</keyword>
<evidence type="ECO:0000256" key="6">
    <source>
        <dbReference type="ARBA" id="ARBA00023136"/>
    </source>
</evidence>
<keyword evidence="2 7" id="KW-0813">Transport</keyword>
<comment type="subcellular location">
    <subcellularLocation>
        <location evidence="1 7">Cell membrane</location>
        <topology evidence="1 7">Multi-pass membrane protein</topology>
    </subcellularLocation>
</comment>
<organism evidence="9 10">
    <name type="scientific">Enterocloster hominis</name>
    <name type="common">ex Liu et al. 2021</name>
    <dbReference type="NCBI Taxonomy" id="2763663"/>
    <lineage>
        <taxon>Bacteria</taxon>
        <taxon>Bacillati</taxon>
        <taxon>Bacillota</taxon>
        <taxon>Clostridia</taxon>
        <taxon>Lachnospirales</taxon>
        <taxon>Lachnospiraceae</taxon>
        <taxon>Enterocloster</taxon>
    </lineage>
</organism>
<name>A0ABR7NUJ3_9FIRM</name>
<dbReference type="EMBL" id="JACRTJ010000022">
    <property type="protein sequence ID" value="MBC8599574.1"/>
    <property type="molecule type" value="Genomic_DNA"/>
</dbReference>
<keyword evidence="10" id="KW-1185">Reference proteome</keyword>
<sequence>MGVGRRAHRSGRTGHGTGKTVWGLLAFQTARMALLVALVSILAFVLLSVSPVDPLQTNVGQAALGAMSPEQVERLKGYWGVDLPPAERYLSWAADVLRGDMGTSLLYRRPVAEVIWEKLSNSLWLLASSWLLSGLLGFTLGVLAGRKRGRLCDRLVTGYSLLAASTPAFWTAMVLLMVFAVYFKWFPIGLSVPIGVTAEEIALGDRIRHAVLPAAALSLTGISSVALHTREKMVSIMESDFVLFARARGESETSIVLRHGLRNVLIPAMTLQFASISEIIGGSVLVEQVFSYPGLGQAAVTAGLGSDVPLLLGITVVTAVLAASGNLAASILYGIVDPRIRKGAAR</sequence>
<feature type="transmembrane region" description="Helical" evidence="7">
    <location>
        <begin position="156"/>
        <end position="183"/>
    </location>
</feature>
<evidence type="ECO:0000256" key="5">
    <source>
        <dbReference type="ARBA" id="ARBA00022989"/>
    </source>
</evidence>
<dbReference type="Pfam" id="PF00528">
    <property type="entry name" value="BPD_transp_1"/>
    <property type="match status" value="1"/>
</dbReference>
<keyword evidence="4 7" id="KW-0812">Transmembrane</keyword>
<evidence type="ECO:0000256" key="7">
    <source>
        <dbReference type="RuleBase" id="RU363032"/>
    </source>
</evidence>
<dbReference type="PROSITE" id="PS50928">
    <property type="entry name" value="ABC_TM1"/>
    <property type="match status" value="1"/>
</dbReference>
<feature type="transmembrane region" description="Helical" evidence="7">
    <location>
        <begin position="21"/>
        <end position="47"/>
    </location>
</feature>
<feature type="transmembrane region" description="Helical" evidence="7">
    <location>
        <begin position="310"/>
        <end position="336"/>
    </location>
</feature>
<evidence type="ECO:0000313" key="10">
    <source>
        <dbReference type="Proteomes" id="UP000647491"/>
    </source>
</evidence>
<dbReference type="PANTHER" id="PTHR43163:SF9">
    <property type="entry name" value="ABC TRANSPORTER PERMEASE PROTEIN"/>
    <property type="match status" value="1"/>
</dbReference>
<dbReference type="PANTHER" id="PTHR43163">
    <property type="entry name" value="DIPEPTIDE TRANSPORT SYSTEM PERMEASE PROTEIN DPPB-RELATED"/>
    <property type="match status" value="1"/>
</dbReference>
<dbReference type="Gene3D" id="1.10.3720.10">
    <property type="entry name" value="MetI-like"/>
    <property type="match status" value="1"/>
</dbReference>
<dbReference type="InterPro" id="IPR035906">
    <property type="entry name" value="MetI-like_sf"/>
</dbReference>
<evidence type="ECO:0000259" key="8">
    <source>
        <dbReference type="PROSITE" id="PS50928"/>
    </source>
</evidence>
<evidence type="ECO:0000256" key="3">
    <source>
        <dbReference type="ARBA" id="ARBA00022475"/>
    </source>
</evidence>
<protein>
    <submittedName>
        <fullName evidence="9">ABC transporter permease</fullName>
    </submittedName>
</protein>